<feature type="compositionally biased region" description="Low complexity" evidence="1">
    <location>
        <begin position="119"/>
        <end position="133"/>
    </location>
</feature>
<dbReference type="EMBL" id="CADCVT010000310">
    <property type="protein sequence ID" value="CAA9519695.1"/>
    <property type="molecule type" value="Genomic_DNA"/>
</dbReference>
<feature type="compositionally biased region" description="Low complexity" evidence="1">
    <location>
        <begin position="236"/>
        <end position="248"/>
    </location>
</feature>
<feature type="compositionally biased region" description="Basic and acidic residues" evidence="1">
    <location>
        <begin position="83"/>
        <end position="97"/>
    </location>
</feature>
<feature type="compositionally biased region" description="Basic residues" evidence="1">
    <location>
        <begin position="313"/>
        <end position="322"/>
    </location>
</feature>
<reference evidence="2" key="1">
    <citation type="submission" date="2020-02" db="EMBL/GenBank/DDBJ databases">
        <authorList>
            <person name="Meier V. D."/>
        </authorList>
    </citation>
    <scope>NUCLEOTIDE SEQUENCE</scope>
    <source>
        <strain evidence="2">AVDCRST_MAG85</strain>
    </source>
</reference>
<name>A0A6J4TDD4_9ACTN</name>
<feature type="compositionally biased region" description="Basic and acidic residues" evidence="1">
    <location>
        <begin position="298"/>
        <end position="312"/>
    </location>
</feature>
<organism evidence="2">
    <name type="scientific">uncultured Solirubrobacteraceae bacterium</name>
    <dbReference type="NCBI Taxonomy" id="1162706"/>
    <lineage>
        <taxon>Bacteria</taxon>
        <taxon>Bacillati</taxon>
        <taxon>Actinomycetota</taxon>
        <taxon>Thermoleophilia</taxon>
        <taxon>Solirubrobacterales</taxon>
        <taxon>Solirubrobacteraceae</taxon>
        <taxon>environmental samples</taxon>
    </lineage>
</organism>
<feature type="compositionally biased region" description="Basic residues" evidence="1">
    <location>
        <begin position="201"/>
        <end position="215"/>
    </location>
</feature>
<feature type="non-terminal residue" evidence="2">
    <location>
        <position position="1"/>
    </location>
</feature>
<feature type="compositionally biased region" description="Basic residues" evidence="1">
    <location>
        <begin position="140"/>
        <end position="153"/>
    </location>
</feature>
<evidence type="ECO:0000256" key="1">
    <source>
        <dbReference type="SAM" id="MobiDB-lite"/>
    </source>
</evidence>
<feature type="compositionally biased region" description="Basic and acidic residues" evidence="1">
    <location>
        <begin position="265"/>
        <end position="286"/>
    </location>
</feature>
<proteinExistence type="predicted"/>
<feature type="compositionally biased region" description="Basic and acidic residues" evidence="1">
    <location>
        <begin position="18"/>
        <end position="49"/>
    </location>
</feature>
<feature type="region of interest" description="Disordered" evidence="1">
    <location>
        <begin position="16"/>
        <end position="322"/>
    </location>
</feature>
<evidence type="ECO:0000313" key="2">
    <source>
        <dbReference type="EMBL" id="CAA9519695.1"/>
    </source>
</evidence>
<gene>
    <name evidence="2" type="ORF">AVDCRST_MAG85-2825</name>
</gene>
<feature type="compositionally biased region" description="Low complexity" evidence="1">
    <location>
        <begin position="57"/>
        <end position="69"/>
    </location>
</feature>
<feature type="non-terminal residue" evidence="2">
    <location>
        <position position="322"/>
    </location>
</feature>
<accession>A0A6J4TDD4</accession>
<dbReference type="AlphaFoldDB" id="A0A6J4TDD4"/>
<protein>
    <submittedName>
        <fullName evidence="2">Uncharacterized protein</fullName>
    </submittedName>
</protein>
<sequence length="322" mass="35815">APPSPAALRRLPAPPCLWRDEYGRDRRGLVDSRLHAQRRARGDVHGDRPRLRRRRAGAAAGPAAVGVDRLGATARGRPSGHGDPLDQRSRARAGEGRRARRRHGARPAAPGGGPRRAGRQAPARPRGPSCRGRGAAERRRGARLGGARRRQRPRGGPQGEHRLHGGAGAPERTGRRRHRVLERRGRRARAGGQGAEVPGVPRRRVRRAAVPRARGRREPADARRGARSHRRHREGPAAWLRGGPARPAARGREPRPAQPRPRPGGCDRRARRGPERVQPRGPEVRRARPPAHRGVGRLGREVRTRRREAERRPRVRLHRRRL</sequence>
<feature type="compositionally biased region" description="Basic residues" evidence="1">
    <location>
        <begin position="174"/>
        <end position="189"/>
    </location>
</feature>